<dbReference type="Proteomes" id="UP000033956">
    <property type="component" value="Unassembled WGS sequence"/>
</dbReference>
<proteinExistence type="predicted"/>
<name>A0A0M2GYB9_9MICO</name>
<dbReference type="PATRIC" id="fig|92835.4.peg.2604"/>
<dbReference type="STRING" id="92835.RS81_02570"/>
<dbReference type="AlphaFoldDB" id="A0A0M2GYB9"/>
<keyword evidence="2" id="KW-1185">Reference proteome</keyword>
<gene>
    <name evidence="1" type="ORF">RS81_02570</name>
</gene>
<comment type="caution">
    <text evidence="1">The sequence shown here is derived from an EMBL/GenBank/DDBJ whole genome shotgun (WGS) entry which is preliminary data.</text>
</comment>
<reference evidence="1 2" key="1">
    <citation type="submission" date="2015-02" db="EMBL/GenBank/DDBJ databases">
        <title>Draft genome sequences of ten Microbacterium spp. with emphasis on heavy metal contaminated environments.</title>
        <authorList>
            <person name="Corretto E."/>
        </authorList>
    </citation>
    <scope>NUCLEOTIDE SEQUENCE [LARGE SCALE GENOMIC DNA]</scope>
    <source>
        <strain evidence="1 2">DSM 12510</strain>
    </source>
</reference>
<accession>A0A0M2GYB9</accession>
<dbReference type="EMBL" id="JYIZ01000054">
    <property type="protein sequence ID" value="KJL38775.1"/>
    <property type="molecule type" value="Genomic_DNA"/>
</dbReference>
<sequence>MTAGLPEMGPDPAKGSPAAVRDIAAMFRARAQVARDDAAHMRGASNALTGTVAVSVDDVRPRIVALQGKFAELGAADDEVALILDDYADGVEDIVRRARTLRAECDEAWASLWARRSESLGQVQEFLLGWTIAWDETVSVGLPFGGGEAPYLDTGRWRGAIDDFTAARDAYRLLADERDGLDSEVAARLTGVELFAALTDGGGVGIGGVGAVVDAWSGDASAVTARSLAAVGDPRLVRTVWDALTEAQRRGLILSDPALLGNLPGLPPSARVLANQLNAQERLRVIDRILASEPHPYHPRSDDEIAKLEAEKTYLTDAVAGKFGLYYYDQSTDSIVEMIGSIGPDTSEINTYVPGTFTSALSVYRGEVQQVGDWLSEQDPGVVTFVWKMGAFPGENAISGVADIARVFEANDVGFTLGKGEDIAGFQDELHVAVGDTAADFNAIGHSWGLAAITSSEVAGAHYDSVVSLAGAGMPPGWEASAGTNYSHYSYTDVLSMAQATGTVWDGRVPGDDPAFESRIYEREGDFTLVVQPYVSPGGVSMPVPAAPPAEISATIRLLENHNLIATSVDENLRALNDLLRGVRR</sequence>
<organism evidence="1 2">
    <name type="scientific">Microbacterium terrae</name>
    <dbReference type="NCBI Taxonomy" id="69369"/>
    <lineage>
        <taxon>Bacteria</taxon>
        <taxon>Bacillati</taxon>
        <taxon>Actinomycetota</taxon>
        <taxon>Actinomycetes</taxon>
        <taxon>Micrococcales</taxon>
        <taxon>Microbacteriaceae</taxon>
        <taxon>Microbacterium</taxon>
    </lineage>
</organism>
<evidence type="ECO:0000313" key="1">
    <source>
        <dbReference type="EMBL" id="KJL38775.1"/>
    </source>
</evidence>
<evidence type="ECO:0000313" key="2">
    <source>
        <dbReference type="Proteomes" id="UP000033956"/>
    </source>
</evidence>
<protein>
    <submittedName>
        <fullName evidence="1">Uncharacterized protein</fullName>
    </submittedName>
</protein>